<keyword evidence="2" id="KW-1185">Reference proteome</keyword>
<accession>A0ABV3DJL3</accession>
<reference evidence="1 2" key="1">
    <citation type="submission" date="2024-06" db="EMBL/GenBank/DDBJ databases">
        <title>The Natural Products Discovery Center: Release of the First 8490 Sequenced Strains for Exploring Actinobacteria Biosynthetic Diversity.</title>
        <authorList>
            <person name="Kalkreuter E."/>
            <person name="Kautsar S.A."/>
            <person name="Yang D."/>
            <person name="Bader C.D."/>
            <person name="Teijaro C.N."/>
            <person name="Fluegel L."/>
            <person name="Davis C.M."/>
            <person name="Simpson J.R."/>
            <person name="Lauterbach L."/>
            <person name="Steele A.D."/>
            <person name="Gui C."/>
            <person name="Meng S."/>
            <person name="Li G."/>
            <person name="Viehrig K."/>
            <person name="Ye F."/>
            <person name="Su P."/>
            <person name="Kiefer A.F."/>
            <person name="Nichols A."/>
            <person name="Cepeda A.J."/>
            <person name="Yan W."/>
            <person name="Fan B."/>
            <person name="Jiang Y."/>
            <person name="Adhikari A."/>
            <person name="Zheng C.-J."/>
            <person name="Schuster L."/>
            <person name="Cowan T.M."/>
            <person name="Smanski M.J."/>
            <person name="Chevrette M.G."/>
            <person name="De Carvalho L.P.S."/>
            <person name="Shen B."/>
        </authorList>
    </citation>
    <scope>NUCLEOTIDE SEQUENCE [LARGE SCALE GENOMIC DNA]</scope>
    <source>
        <strain evidence="1 2">NPDC048946</strain>
    </source>
</reference>
<evidence type="ECO:0000313" key="1">
    <source>
        <dbReference type="EMBL" id="MEU8135627.1"/>
    </source>
</evidence>
<sequence>MVTIALFAAALAAALIALTILVTRRSPSRTTTVEGLATERAHTTTARAVGGLWGVHGAGTEATAGLTAPESTKSFH</sequence>
<proteinExistence type="predicted"/>
<dbReference type="EMBL" id="JBEZFP010000046">
    <property type="protein sequence ID" value="MEU8135627.1"/>
    <property type="molecule type" value="Genomic_DNA"/>
</dbReference>
<organism evidence="1 2">
    <name type="scientific">Streptodolium elevatio</name>
    <dbReference type="NCBI Taxonomy" id="3157996"/>
    <lineage>
        <taxon>Bacteria</taxon>
        <taxon>Bacillati</taxon>
        <taxon>Actinomycetota</taxon>
        <taxon>Actinomycetes</taxon>
        <taxon>Kitasatosporales</taxon>
        <taxon>Streptomycetaceae</taxon>
        <taxon>Streptodolium</taxon>
    </lineage>
</organism>
<evidence type="ECO:0000313" key="2">
    <source>
        <dbReference type="Proteomes" id="UP001551482"/>
    </source>
</evidence>
<dbReference type="RefSeq" id="WP_358355517.1">
    <property type="nucleotide sequence ID" value="NZ_JBEZFP010000046.1"/>
</dbReference>
<gene>
    <name evidence="1" type="ORF">AB0C36_19165</name>
</gene>
<comment type="caution">
    <text evidence="1">The sequence shown here is derived from an EMBL/GenBank/DDBJ whole genome shotgun (WGS) entry which is preliminary data.</text>
</comment>
<evidence type="ECO:0008006" key="3">
    <source>
        <dbReference type="Google" id="ProtNLM"/>
    </source>
</evidence>
<dbReference type="Proteomes" id="UP001551482">
    <property type="component" value="Unassembled WGS sequence"/>
</dbReference>
<protein>
    <recommendedName>
        <fullName evidence="3">Secreted protein</fullName>
    </recommendedName>
</protein>
<name>A0ABV3DJL3_9ACTN</name>